<dbReference type="EMBL" id="JBDFQZ010000010">
    <property type="protein sequence ID" value="KAK9684575.1"/>
    <property type="molecule type" value="Genomic_DNA"/>
</dbReference>
<dbReference type="InterPro" id="IPR010264">
    <property type="entry name" value="Self-incomp_S1"/>
</dbReference>
<comment type="caution">
    <text evidence="7">The sequence shown here is derived from an EMBL/GenBank/DDBJ whole genome shotgun (WGS) entry which is preliminary data.</text>
</comment>
<dbReference type="GO" id="GO:0005576">
    <property type="term" value="C:extracellular region"/>
    <property type="evidence" value="ECO:0007669"/>
    <property type="project" value="UniProtKB-SubCell"/>
</dbReference>
<organism evidence="7 8">
    <name type="scientific">Saponaria officinalis</name>
    <name type="common">Common soapwort</name>
    <name type="synonym">Lychnis saponaria</name>
    <dbReference type="NCBI Taxonomy" id="3572"/>
    <lineage>
        <taxon>Eukaryota</taxon>
        <taxon>Viridiplantae</taxon>
        <taxon>Streptophyta</taxon>
        <taxon>Embryophyta</taxon>
        <taxon>Tracheophyta</taxon>
        <taxon>Spermatophyta</taxon>
        <taxon>Magnoliopsida</taxon>
        <taxon>eudicotyledons</taxon>
        <taxon>Gunneridae</taxon>
        <taxon>Pentapetalae</taxon>
        <taxon>Caryophyllales</taxon>
        <taxon>Caryophyllaceae</taxon>
        <taxon>Caryophylleae</taxon>
        <taxon>Saponaria</taxon>
    </lineage>
</organism>
<gene>
    <name evidence="7" type="ORF">RND81_10G219000</name>
</gene>
<evidence type="ECO:0008006" key="9">
    <source>
        <dbReference type="Google" id="ProtNLM"/>
    </source>
</evidence>
<evidence type="ECO:0000256" key="4">
    <source>
        <dbReference type="ARBA" id="ARBA00022525"/>
    </source>
</evidence>
<evidence type="ECO:0000256" key="2">
    <source>
        <dbReference type="ARBA" id="ARBA00005581"/>
    </source>
</evidence>
<evidence type="ECO:0000313" key="7">
    <source>
        <dbReference type="EMBL" id="KAK9684575.1"/>
    </source>
</evidence>
<dbReference type="GO" id="GO:0060320">
    <property type="term" value="P:rejection of self pollen"/>
    <property type="evidence" value="ECO:0007669"/>
    <property type="project" value="UniProtKB-KW"/>
</dbReference>
<feature type="chain" id="PRO_5043575941" description="S-protein homolog" evidence="6">
    <location>
        <begin position="23"/>
        <end position="147"/>
    </location>
</feature>
<dbReference type="Pfam" id="PF05938">
    <property type="entry name" value="Self-incomp_S1"/>
    <property type="match status" value="1"/>
</dbReference>
<keyword evidence="4" id="KW-0964">Secreted</keyword>
<name>A0AAW1I5W2_SAPOF</name>
<protein>
    <recommendedName>
        <fullName evidence="9">S-protein homolog</fullName>
    </recommendedName>
</protein>
<feature type="signal peptide" evidence="6">
    <location>
        <begin position="1"/>
        <end position="22"/>
    </location>
</feature>
<evidence type="ECO:0000256" key="3">
    <source>
        <dbReference type="ARBA" id="ARBA00022471"/>
    </source>
</evidence>
<proteinExistence type="inferred from homology"/>
<accession>A0AAW1I5W2</accession>
<sequence length="147" mass="17384">MLKFWVAILVIVSLTCQKYTIGFTPFPARYWLVMENGLEHDTIDLQCKRYVNDDEKEVLGLQHIPPSGNFSFNFKTTFFKTIYKCNVTWPNHGRLTDMTGFEDDQPFEDYDCGGRHCTWKFASDAIYLFNLRKQRFIQVGTWDKWSV</sequence>
<evidence type="ECO:0000256" key="6">
    <source>
        <dbReference type="SAM" id="SignalP"/>
    </source>
</evidence>
<reference evidence="7" key="1">
    <citation type="submission" date="2024-03" db="EMBL/GenBank/DDBJ databases">
        <title>WGS assembly of Saponaria officinalis var. Norfolk2.</title>
        <authorList>
            <person name="Jenkins J."/>
            <person name="Shu S."/>
            <person name="Grimwood J."/>
            <person name="Barry K."/>
            <person name="Goodstein D."/>
            <person name="Schmutz J."/>
            <person name="Leebens-Mack J."/>
            <person name="Osbourn A."/>
        </authorList>
    </citation>
    <scope>NUCLEOTIDE SEQUENCE [LARGE SCALE GENOMIC DNA]</scope>
    <source>
        <strain evidence="7">JIC</strain>
    </source>
</reference>
<comment type="similarity">
    <text evidence="2">Belongs to the plant self-incompatibility (S1) protein family.</text>
</comment>
<evidence type="ECO:0000313" key="8">
    <source>
        <dbReference type="Proteomes" id="UP001443914"/>
    </source>
</evidence>
<keyword evidence="8" id="KW-1185">Reference proteome</keyword>
<dbReference type="Proteomes" id="UP001443914">
    <property type="component" value="Unassembled WGS sequence"/>
</dbReference>
<dbReference type="AlphaFoldDB" id="A0AAW1I5W2"/>
<evidence type="ECO:0000256" key="5">
    <source>
        <dbReference type="ARBA" id="ARBA00022729"/>
    </source>
</evidence>
<keyword evidence="5 6" id="KW-0732">Signal</keyword>
<evidence type="ECO:0000256" key="1">
    <source>
        <dbReference type="ARBA" id="ARBA00004613"/>
    </source>
</evidence>
<comment type="subcellular location">
    <subcellularLocation>
        <location evidence="1">Secreted</location>
    </subcellularLocation>
</comment>
<keyword evidence="3" id="KW-0713">Self-incompatibility</keyword>